<evidence type="ECO:0000313" key="3">
    <source>
        <dbReference type="Proteomes" id="UP000250443"/>
    </source>
</evidence>
<dbReference type="AlphaFoldDB" id="A0A2X2DBV2"/>
<keyword evidence="1" id="KW-1133">Transmembrane helix</keyword>
<keyword evidence="1" id="KW-0812">Transmembrane</keyword>
<evidence type="ECO:0000256" key="1">
    <source>
        <dbReference type="SAM" id="Phobius"/>
    </source>
</evidence>
<gene>
    <name evidence="2" type="ORF">NCTC11842_05506</name>
</gene>
<dbReference type="EMBL" id="UAUF01000015">
    <property type="protein sequence ID" value="SPZ16473.1"/>
    <property type="molecule type" value="Genomic_DNA"/>
</dbReference>
<feature type="transmembrane region" description="Helical" evidence="1">
    <location>
        <begin position="6"/>
        <end position="28"/>
    </location>
</feature>
<evidence type="ECO:0000313" key="2">
    <source>
        <dbReference type="EMBL" id="SPZ16473.1"/>
    </source>
</evidence>
<protein>
    <submittedName>
        <fullName evidence="2">Uncharacterized protein</fullName>
    </submittedName>
</protein>
<dbReference type="Proteomes" id="UP000250443">
    <property type="component" value="Unassembled WGS sequence"/>
</dbReference>
<proteinExistence type="predicted"/>
<accession>A0A2X2DBV2</accession>
<reference evidence="2 3" key="1">
    <citation type="submission" date="2018-06" db="EMBL/GenBank/DDBJ databases">
        <authorList>
            <consortium name="Pathogen Informatics"/>
            <person name="Doyle S."/>
        </authorList>
    </citation>
    <scope>NUCLEOTIDE SEQUENCE [LARGE SCALE GENOMIC DNA]</scope>
    <source>
        <strain evidence="2 3">NCTC11842</strain>
    </source>
</reference>
<name>A0A2X2DBV2_PSELU</name>
<keyword evidence="1" id="KW-0472">Membrane</keyword>
<sequence length="29" mass="3277">MSEDDIEFIASWLGLILFARIVLFSLGYG</sequence>
<organism evidence="2 3">
    <name type="scientific">Pseudomonas luteola</name>
    <dbReference type="NCBI Taxonomy" id="47886"/>
    <lineage>
        <taxon>Bacteria</taxon>
        <taxon>Pseudomonadati</taxon>
        <taxon>Pseudomonadota</taxon>
        <taxon>Gammaproteobacteria</taxon>
        <taxon>Pseudomonadales</taxon>
        <taxon>Pseudomonadaceae</taxon>
        <taxon>Pseudomonas</taxon>
    </lineage>
</organism>